<evidence type="ECO:0000313" key="2">
    <source>
        <dbReference type="EMBL" id="ARU04957.1"/>
    </source>
</evidence>
<evidence type="ECO:0000256" key="1">
    <source>
        <dbReference type="SAM" id="MobiDB-lite"/>
    </source>
</evidence>
<dbReference type="AlphaFoldDB" id="A0A1Y0EMY8"/>
<reference evidence="2 3" key="1">
    <citation type="submission" date="2017-05" db="EMBL/GenBank/DDBJ databases">
        <authorList>
            <person name="Song R."/>
            <person name="Chenine A.L."/>
            <person name="Ruprecht R.M."/>
        </authorList>
    </citation>
    <scope>NUCLEOTIDE SEQUENCE [LARGE SCALE GENOMIC DNA]</scope>
    <source>
        <strain evidence="2 3">DSM 26136</strain>
    </source>
</reference>
<name>A0A1Y0EMY8_9BURK</name>
<accession>A0A1Y0EMY8</accession>
<dbReference type="RefSeq" id="WP_087280548.1">
    <property type="nucleotide sequence ID" value="NZ_CP021455.1"/>
</dbReference>
<dbReference type="KEGG" id="cser:CCO03_09935"/>
<dbReference type="InterPro" id="IPR043737">
    <property type="entry name" value="DUF5682"/>
</dbReference>
<keyword evidence="3" id="KW-1185">Reference proteome</keyword>
<protein>
    <submittedName>
        <fullName evidence="2">Uncharacterized protein</fullName>
    </submittedName>
</protein>
<dbReference type="EMBL" id="CP021455">
    <property type="protein sequence ID" value="ARU04957.1"/>
    <property type="molecule type" value="Genomic_DNA"/>
</dbReference>
<proteinExistence type="predicted"/>
<gene>
    <name evidence="2" type="ORF">CCO03_09935</name>
</gene>
<organism evidence="2 3">
    <name type="scientific">Comamonas serinivorans</name>
    <dbReference type="NCBI Taxonomy" id="1082851"/>
    <lineage>
        <taxon>Bacteria</taxon>
        <taxon>Pseudomonadati</taxon>
        <taxon>Pseudomonadota</taxon>
        <taxon>Betaproteobacteria</taxon>
        <taxon>Burkholderiales</taxon>
        <taxon>Comamonadaceae</taxon>
        <taxon>Comamonas</taxon>
    </lineage>
</organism>
<dbReference type="Pfam" id="PF18934">
    <property type="entry name" value="DUF5682"/>
    <property type="match status" value="1"/>
</dbReference>
<feature type="region of interest" description="Disordered" evidence="1">
    <location>
        <begin position="894"/>
        <end position="965"/>
    </location>
</feature>
<sequence>MSPSNGPAGNGPEPLIIGVRHHSPACARLVQARIRQLKPRHVLIEGPADFNGRVDELMLPHQLPVAIYSYLSCGTLHRGSWSPLAAHSPEWQALVEGQAAGAQVRFCDLPAWHPAFSDMENRYADVADAEQEQAGATYEAALAERLSVQGTDALWDHLFEGLTAPEQVDELSQRLAVHFAQLRGDTPGSLGNQQREQMMARWLAWAVRDALSQGWRGGADEPGGVVLVCGGFHAPMLARLWPGCDGELPDTPAPDVRQIRLAMLGMGVSASEDESDPLDTVDDEAVHGMPPGPDLPALSGVPLDLDAEPLRHGSFIVPYSFARLDAFAGYASGMASPGWYEWLWQEGPDAAAKQLLLRLSRRMRDKKLPLSTADLMAAHGRAMGLARLRGHAWPYRIDWLDAMAGALVKEALDVPLPWTYRGPLRPGTAPVLVEAMDVLAGQQLGKLAPGTPQPPLVQSVMAELEAQGLLPLQGQRRLNLLQPEDRQRSQSLHRLKLLDVPGIERTQGPDLALSGDPSEHWRLSAPVSQAAALIEAGAWGGTLRDAARAKLEHLLAGAGQDIVKLARLLNLAAWAGLSAISQQAMDRLGDAVSQAPQLEPLGEALATLHTMLRHGQALGMAHAPVLKVVVQAGFDRALWLMELPMGVPPDQMTAHIQAHATLKQIVADALADAAPALRGAQGAWPVGTSPAPAAALPAAADHALAQAAQQLAARAVAVWQRKLRDGQSDPVSRGAALGALVDLADRFDMGAVDGRAQAVAQDWEQQALALLGTLPMGGLGDALAGLLALARHALERSAGFVQGLDGLVQNLDDGDFVLALPALRGAFSWLPTRERGEFAQQVAALHGKGQGGDWRQLLARLPSEAGVLALAEAQRDERAAIARLRHWGAWDLEPMPADEAPATAGGPEPHPPDDGGAGVGATPCRSEGPLPSQARPPRGAPSIGAADQAKPGGVGATPTVGEAGA</sequence>
<dbReference type="Proteomes" id="UP000196138">
    <property type="component" value="Chromosome"/>
</dbReference>
<evidence type="ECO:0000313" key="3">
    <source>
        <dbReference type="Proteomes" id="UP000196138"/>
    </source>
</evidence>